<protein>
    <submittedName>
        <fullName evidence="2">Uncharacterized protein</fullName>
    </submittedName>
</protein>
<dbReference type="Proteomes" id="UP000198571">
    <property type="component" value="Unassembled WGS sequence"/>
</dbReference>
<dbReference type="EMBL" id="FOGT01000001">
    <property type="protein sequence ID" value="SER40961.1"/>
    <property type="molecule type" value="Genomic_DNA"/>
</dbReference>
<gene>
    <name evidence="2" type="ORF">SAMN05518684_10163</name>
</gene>
<feature type="transmembrane region" description="Helical" evidence="1">
    <location>
        <begin position="142"/>
        <end position="168"/>
    </location>
</feature>
<evidence type="ECO:0000313" key="3">
    <source>
        <dbReference type="Proteomes" id="UP000198571"/>
    </source>
</evidence>
<name>A0A1H9NYL8_9BACI</name>
<dbReference type="RefSeq" id="WP_093047019.1">
    <property type="nucleotide sequence ID" value="NZ_FOGT01000001.1"/>
</dbReference>
<keyword evidence="1" id="KW-1133">Transmembrane helix</keyword>
<organism evidence="2 3">
    <name type="scientific">Salipaludibacillus aurantiacus</name>
    <dbReference type="NCBI Taxonomy" id="1601833"/>
    <lineage>
        <taxon>Bacteria</taxon>
        <taxon>Bacillati</taxon>
        <taxon>Bacillota</taxon>
        <taxon>Bacilli</taxon>
        <taxon>Bacillales</taxon>
        <taxon>Bacillaceae</taxon>
    </lineage>
</organism>
<keyword evidence="1" id="KW-0812">Transmembrane</keyword>
<dbReference type="OrthoDB" id="2971705at2"/>
<dbReference type="AlphaFoldDB" id="A0A1H9NYL8"/>
<evidence type="ECO:0000256" key="1">
    <source>
        <dbReference type="SAM" id="Phobius"/>
    </source>
</evidence>
<keyword evidence="1" id="KW-0472">Membrane</keyword>
<sequence>MERKLTILINIYAIFLLLFVLAYYGYYLYIGVLWGFGERMFTLLVSDSLFLLFIPAAAGILLKKTWSWWLNMIIFFQLFIAKFIALGANVTLLMTDTVAQPLQGSNLLVEILYLVLYLIIITALSLNIVKQRLSVNRKFGEWFWRVFTGAIGLYVFHFIITLLVIAWVSPV</sequence>
<feature type="transmembrane region" description="Helical" evidence="1">
    <location>
        <begin position="69"/>
        <end position="91"/>
    </location>
</feature>
<feature type="transmembrane region" description="Helical" evidence="1">
    <location>
        <begin position="41"/>
        <end position="62"/>
    </location>
</feature>
<accession>A0A1H9NYL8</accession>
<reference evidence="3" key="1">
    <citation type="submission" date="2016-10" db="EMBL/GenBank/DDBJ databases">
        <authorList>
            <person name="Varghese N."/>
            <person name="Submissions S."/>
        </authorList>
    </citation>
    <scope>NUCLEOTIDE SEQUENCE [LARGE SCALE GENOMIC DNA]</scope>
    <source>
        <strain evidence="3">S9</strain>
    </source>
</reference>
<feature type="transmembrane region" description="Helical" evidence="1">
    <location>
        <begin position="111"/>
        <end position="130"/>
    </location>
</feature>
<dbReference type="STRING" id="1601833.SAMN05518684_10163"/>
<evidence type="ECO:0000313" key="2">
    <source>
        <dbReference type="EMBL" id="SER40961.1"/>
    </source>
</evidence>
<keyword evidence="3" id="KW-1185">Reference proteome</keyword>
<proteinExistence type="predicted"/>
<feature type="transmembrane region" description="Helical" evidence="1">
    <location>
        <begin position="7"/>
        <end position="29"/>
    </location>
</feature>